<evidence type="ECO:0000313" key="6">
    <source>
        <dbReference type="Proteomes" id="UP000676885"/>
    </source>
</evidence>
<name>A0A975M854_9MICC</name>
<feature type="transmembrane region" description="Helical" evidence="3">
    <location>
        <begin position="96"/>
        <end position="114"/>
    </location>
</feature>
<dbReference type="GO" id="GO:0005886">
    <property type="term" value="C:plasma membrane"/>
    <property type="evidence" value="ECO:0007669"/>
    <property type="project" value="TreeGrafter"/>
</dbReference>
<dbReference type="InterPro" id="IPR014032">
    <property type="entry name" value="Peptidase_A24A_bac"/>
</dbReference>
<feature type="transmembrane region" description="Helical" evidence="3">
    <location>
        <begin position="72"/>
        <end position="89"/>
    </location>
</feature>
<reference evidence="5 6" key="1">
    <citation type="submission" date="2021-05" db="EMBL/GenBank/DDBJ databases">
        <title>Novel species in genus Arthrobacter.</title>
        <authorList>
            <person name="Zhang G."/>
        </authorList>
    </citation>
    <scope>NUCLEOTIDE SEQUENCE [LARGE SCALE GENOMIC DNA]</scope>
    <source>
        <strain evidence="6">zg-ZUI227</strain>
    </source>
</reference>
<keyword evidence="6" id="KW-1185">Reference proteome</keyword>
<comment type="similarity">
    <text evidence="1 2">Belongs to the peptidase A24 family.</text>
</comment>
<evidence type="ECO:0000256" key="1">
    <source>
        <dbReference type="ARBA" id="ARBA00005801"/>
    </source>
</evidence>
<dbReference type="EMBL" id="CP076022">
    <property type="protein sequence ID" value="QWC11652.1"/>
    <property type="molecule type" value="Genomic_DNA"/>
</dbReference>
<keyword evidence="3" id="KW-0812">Transmembrane</keyword>
<organism evidence="5 6">
    <name type="scientific">Arthrobacter jiangjiafuii</name>
    <dbReference type="NCBI Taxonomy" id="2817475"/>
    <lineage>
        <taxon>Bacteria</taxon>
        <taxon>Bacillati</taxon>
        <taxon>Actinomycetota</taxon>
        <taxon>Actinomycetes</taxon>
        <taxon>Micrococcales</taxon>
        <taxon>Micrococcaceae</taxon>
        <taxon>Arthrobacter</taxon>
    </lineage>
</organism>
<dbReference type="PRINTS" id="PR00864">
    <property type="entry name" value="PREPILNPTASE"/>
</dbReference>
<keyword evidence="3" id="KW-1133">Transmembrane helix</keyword>
<feature type="transmembrane region" description="Helical" evidence="3">
    <location>
        <begin position="47"/>
        <end position="66"/>
    </location>
</feature>
<dbReference type="PANTHER" id="PTHR30487">
    <property type="entry name" value="TYPE 4 PREPILIN-LIKE PROTEINS LEADER PEPTIDE-PROCESSING ENZYME"/>
    <property type="match status" value="1"/>
</dbReference>
<keyword evidence="3" id="KW-0472">Membrane</keyword>
<feature type="transmembrane region" description="Helical" evidence="3">
    <location>
        <begin position="152"/>
        <end position="169"/>
    </location>
</feature>
<proteinExistence type="inferred from homology"/>
<protein>
    <submittedName>
        <fullName evidence="5">A24 family peptidase</fullName>
    </submittedName>
</protein>
<dbReference type="InterPro" id="IPR050882">
    <property type="entry name" value="Prepilin_peptidase/N-MTase"/>
</dbReference>
<evidence type="ECO:0000313" key="5">
    <source>
        <dbReference type="EMBL" id="QWC11652.1"/>
    </source>
</evidence>
<dbReference type="PANTHER" id="PTHR30487:SF0">
    <property type="entry name" value="PREPILIN LEADER PEPTIDASE_N-METHYLTRANSFERASE-RELATED"/>
    <property type="match status" value="1"/>
</dbReference>
<dbReference type="KEGG" id="ajg:KKR91_04735"/>
<dbReference type="InterPro" id="IPR000045">
    <property type="entry name" value="Prepilin_IV_endopep_pep"/>
</dbReference>
<feature type="transmembrane region" description="Helical" evidence="3">
    <location>
        <begin position="120"/>
        <end position="140"/>
    </location>
</feature>
<dbReference type="Proteomes" id="UP000676885">
    <property type="component" value="Chromosome"/>
</dbReference>
<feature type="transmembrane region" description="Helical" evidence="3">
    <location>
        <begin position="14"/>
        <end position="35"/>
    </location>
</feature>
<evidence type="ECO:0000256" key="3">
    <source>
        <dbReference type="SAM" id="Phobius"/>
    </source>
</evidence>
<dbReference type="RefSeq" id="WP_210230766.1">
    <property type="nucleotide sequence ID" value="NZ_CP076022.1"/>
</dbReference>
<dbReference type="GO" id="GO:0004190">
    <property type="term" value="F:aspartic-type endopeptidase activity"/>
    <property type="evidence" value="ECO:0007669"/>
    <property type="project" value="InterPro"/>
</dbReference>
<feature type="domain" description="Prepilin type IV endopeptidase peptidase" evidence="4">
    <location>
        <begin position="26"/>
        <end position="135"/>
    </location>
</feature>
<evidence type="ECO:0000256" key="2">
    <source>
        <dbReference type="RuleBase" id="RU003793"/>
    </source>
</evidence>
<dbReference type="Gene3D" id="1.20.120.1220">
    <property type="match status" value="1"/>
</dbReference>
<sequence length="170" mass="17399">MVGVLGEYHAAGGAAFWLLGLAAAYFLVLAVRLAVVDALTHRLPDRMVLPAYPAAALLLGTAALAAGDPARIAPMAAAGAALWMAYFLLRLGNPAGLGFGDVKLAGVLGLYLGFLGWEFVLAGTFAAFLLGGGWGVWLILSRRGTARTSIAFGPFMLAGAGLAMVLPGLQ</sequence>
<gene>
    <name evidence="5" type="ORF">KKR91_04735</name>
</gene>
<accession>A0A975M854</accession>
<dbReference type="GO" id="GO:0006465">
    <property type="term" value="P:signal peptide processing"/>
    <property type="evidence" value="ECO:0007669"/>
    <property type="project" value="TreeGrafter"/>
</dbReference>
<dbReference type="Pfam" id="PF01478">
    <property type="entry name" value="Peptidase_A24"/>
    <property type="match status" value="1"/>
</dbReference>
<dbReference type="AlphaFoldDB" id="A0A975M854"/>
<evidence type="ECO:0000259" key="4">
    <source>
        <dbReference type="Pfam" id="PF01478"/>
    </source>
</evidence>